<dbReference type="InterPro" id="IPR017907">
    <property type="entry name" value="Znf_RING_CS"/>
</dbReference>
<protein>
    <recommendedName>
        <fullName evidence="7">RING-type domain-containing protein</fullName>
    </recommendedName>
</protein>
<sequence>MVSADSPRDGLHNTIIISSDAEMDEHRPPARKSRRKRPCTDYSYLVYESLFDDPAPSELWQPTKKHKIPNLDTETANQGIHDIFKAEHVKRKALEEEAQHLRAEMIRKNGLVGELETEVRELKHQWQCHICYTIPSGWRTLLCGHRYCPKCLPPIGATCGTCRQVITGVIKSY</sequence>
<accession>A0A1J9P5F0</accession>
<name>A0A1J9P5F0_9EURO</name>
<evidence type="ECO:0000256" key="6">
    <source>
        <dbReference type="SAM" id="MobiDB-lite"/>
    </source>
</evidence>
<keyword evidence="2 4" id="KW-0863">Zinc-finger</keyword>
<dbReference type="PROSITE" id="PS00518">
    <property type="entry name" value="ZF_RING_1"/>
    <property type="match status" value="1"/>
</dbReference>
<dbReference type="PROSITE" id="PS50089">
    <property type="entry name" value="ZF_RING_2"/>
    <property type="match status" value="1"/>
</dbReference>
<keyword evidence="5" id="KW-0175">Coiled coil</keyword>
<dbReference type="AlphaFoldDB" id="A0A1J9P5F0"/>
<evidence type="ECO:0000256" key="4">
    <source>
        <dbReference type="PROSITE-ProRule" id="PRU00175"/>
    </source>
</evidence>
<organism evidence="8 9">
    <name type="scientific">Emergomyces pasteurianus Ep9510</name>
    <dbReference type="NCBI Taxonomy" id="1447872"/>
    <lineage>
        <taxon>Eukaryota</taxon>
        <taxon>Fungi</taxon>
        <taxon>Dikarya</taxon>
        <taxon>Ascomycota</taxon>
        <taxon>Pezizomycotina</taxon>
        <taxon>Eurotiomycetes</taxon>
        <taxon>Eurotiomycetidae</taxon>
        <taxon>Onygenales</taxon>
        <taxon>Ajellomycetaceae</taxon>
        <taxon>Emergomyces</taxon>
    </lineage>
</organism>
<feature type="compositionally biased region" description="Basic and acidic residues" evidence="6">
    <location>
        <begin position="1"/>
        <end position="11"/>
    </location>
</feature>
<evidence type="ECO:0000256" key="1">
    <source>
        <dbReference type="ARBA" id="ARBA00022723"/>
    </source>
</evidence>
<feature type="domain" description="RING-type" evidence="7">
    <location>
        <begin position="128"/>
        <end position="163"/>
    </location>
</feature>
<evidence type="ECO:0000256" key="3">
    <source>
        <dbReference type="ARBA" id="ARBA00022833"/>
    </source>
</evidence>
<feature type="coiled-coil region" evidence="5">
    <location>
        <begin position="84"/>
        <end position="111"/>
    </location>
</feature>
<proteinExistence type="predicted"/>
<evidence type="ECO:0000313" key="8">
    <source>
        <dbReference type="EMBL" id="OJD11106.1"/>
    </source>
</evidence>
<dbReference type="STRING" id="1447872.A0A1J9P5F0"/>
<keyword evidence="1" id="KW-0479">Metal-binding</keyword>
<feature type="region of interest" description="Disordered" evidence="6">
    <location>
        <begin position="1"/>
        <end position="36"/>
    </location>
</feature>
<dbReference type="InterPro" id="IPR001841">
    <property type="entry name" value="Znf_RING"/>
</dbReference>
<dbReference type="Gene3D" id="3.30.40.10">
    <property type="entry name" value="Zinc/RING finger domain, C3HC4 (zinc finger)"/>
    <property type="match status" value="1"/>
</dbReference>
<evidence type="ECO:0000259" key="7">
    <source>
        <dbReference type="PROSITE" id="PS50089"/>
    </source>
</evidence>
<evidence type="ECO:0000256" key="2">
    <source>
        <dbReference type="ARBA" id="ARBA00022771"/>
    </source>
</evidence>
<dbReference type="GO" id="GO:0008270">
    <property type="term" value="F:zinc ion binding"/>
    <property type="evidence" value="ECO:0007669"/>
    <property type="project" value="UniProtKB-KW"/>
</dbReference>
<keyword evidence="3" id="KW-0862">Zinc</keyword>
<comment type="caution">
    <text evidence="8">The sequence shown here is derived from an EMBL/GenBank/DDBJ whole genome shotgun (WGS) entry which is preliminary data.</text>
</comment>
<dbReference type="EMBL" id="LGRN01000613">
    <property type="protein sequence ID" value="OJD11106.1"/>
    <property type="molecule type" value="Genomic_DNA"/>
</dbReference>
<dbReference type="SUPFAM" id="SSF57850">
    <property type="entry name" value="RING/U-box"/>
    <property type="match status" value="1"/>
</dbReference>
<dbReference type="OrthoDB" id="4205714at2759"/>
<dbReference type="InterPro" id="IPR013083">
    <property type="entry name" value="Znf_RING/FYVE/PHD"/>
</dbReference>
<dbReference type="VEuPathDB" id="FungiDB:AJ78_08056"/>
<reference evidence="8 9" key="1">
    <citation type="submission" date="2015-07" db="EMBL/GenBank/DDBJ databases">
        <title>Emmonsia species relationships and genome sequence.</title>
        <authorList>
            <consortium name="The Broad Institute Genomics Platform"/>
            <person name="Cuomo C.A."/>
            <person name="Munoz J.F."/>
            <person name="Imamovic A."/>
            <person name="Priest M.E."/>
            <person name="Young S."/>
            <person name="Clay O.K."/>
            <person name="McEwen J.G."/>
        </authorList>
    </citation>
    <scope>NUCLEOTIDE SEQUENCE [LARGE SCALE GENOMIC DNA]</scope>
    <source>
        <strain evidence="8 9">UAMH 9510</strain>
    </source>
</reference>
<gene>
    <name evidence="8" type="ORF">AJ78_08056</name>
</gene>
<evidence type="ECO:0000256" key="5">
    <source>
        <dbReference type="SAM" id="Coils"/>
    </source>
</evidence>
<dbReference type="Proteomes" id="UP000182235">
    <property type="component" value="Unassembled WGS sequence"/>
</dbReference>
<evidence type="ECO:0000313" key="9">
    <source>
        <dbReference type="Proteomes" id="UP000182235"/>
    </source>
</evidence>
<keyword evidence="9" id="KW-1185">Reference proteome</keyword>